<keyword evidence="1" id="KW-0472">Membrane</keyword>
<keyword evidence="3" id="KW-0031">Aminopeptidase</keyword>
<keyword evidence="4" id="KW-1185">Reference proteome</keyword>
<evidence type="ECO:0000313" key="4">
    <source>
        <dbReference type="Proteomes" id="UP000325440"/>
    </source>
</evidence>
<evidence type="ECO:0000256" key="1">
    <source>
        <dbReference type="SAM" id="Phobius"/>
    </source>
</evidence>
<dbReference type="GO" id="GO:0004622">
    <property type="term" value="F:phosphatidylcholine lysophospholipase activity"/>
    <property type="evidence" value="ECO:0007669"/>
    <property type="project" value="TreeGrafter"/>
</dbReference>
<reference evidence="3 4" key="1">
    <citation type="submission" date="2019-08" db="EMBL/GenBank/DDBJ databases">
        <authorList>
            <person name="Alioto T."/>
            <person name="Alioto T."/>
            <person name="Gomez Garrido J."/>
        </authorList>
    </citation>
    <scope>NUCLEOTIDE SEQUENCE [LARGE SCALE GENOMIC DNA]</scope>
</reference>
<name>A0A5E4MW72_9HEMI</name>
<sequence>MCNCNKRKACTTALGVIGVTLFVIFIVFPAVWRYSPSLQRSMLFLNRDFLSEVQNYSHPEVYGLNGTRNFYIHTNDNVTLGVWHVLPRNLLTNYTAENELNYEQFLSHGEPIIIYMHGNSDARTNEQRVELYRKLQDMDYHVIALDYRGYGDSTDVDIIDETGLVSDVMQTFKWVYERANGTPIFGWGHSLGTGIGAHAFSLLEKENIYSNGLILEAPFNKMSEAIRQYSTAKAFRNLPWFDFFIIDPVIENGNIFDTEENLKDAKMPVLILHAQDDLIIPYHQSEKLCSYITKFRKNTLTDIVLYPSEYGLGHQLIVRDKTIGNTIKKFIIYCLKTESP</sequence>
<dbReference type="GO" id="GO:0006660">
    <property type="term" value="P:phosphatidylserine catabolic process"/>
    <property type="evidence" value="ECO:0007669"/>
    <property type="project" value="TreeGrafter"/>
</dbReference>
<evidence type="ECO:0000313" key="3">
    <source>
        <dbReference type="EMBL" id="VVC36562.1"/>
    </source>
</evidence>
<dbReference type="GO" id="GO:0004177">
    <property type="term" value="F:aminopeptidase activity"/>
    <property type="evidence" value="ECO:0007669"/>
    <property type="project" value="UniProtKB-KW"/>
</dbReference>
<keyword evidence="1" id="KW-0812">Transmembrane</keyword>
<feature type="transmembrane region" description="Helical" evidence="1">
    <location>
        <begin position="12"/>
        <end position="32"/>
    </location>
</feature>
<dbReference type="OrthoDB" id="10249433at2759"/>
<dbReference type="Proteomes" id="UP000325440">
    <property type="component" value="Unassembled WGS sequence"/>
</dbReference>
<dbReference type="PANTHER" id="PTHR12277:SF194">
    <property type="entry name" value="FI04476P"/>
    <property type="match status" value="1"/>
</dbReference>
<dbReference type="PANTHER" id="PTHR12277">
    <property type="entry name" value="ALPHA/BETA HYDROLASE DOMAIN-CONTAINING PROTEIN"/>
    <property type="match status" value="1"/>
</dbReference>
<organism evidence="3 4">
    <name type="scientific">Cinara cedri</name>
    <dbReference type="NCBI Taxonomy" id="506608"/>
    <lineage>
        <taxon>Eukaryota</taxon>
        <taxon>Metazoa</taxon>
        <taxon>Ecdysozoa</taxon>
        <taxon>Arthropoda</taxon>
        <taxon>Hexapoda</taxon>
        <taxon>Insecta</taxon>
        <taxon>Pterygota</taxon>
        <taxon>Neoptera</taxon>
        <taxon>Paraneoptera</taxon>
        <taxon>Hemiptera</taxon>
        <taxon>Sternorrhyncha</taxon>
        <taxon>Aphidomorpha</taxon>
        <taxon>Aphidoidea</taxon>
        <taxon>Aphididae</taxon>
        <taxon>Lachninae</taxon>
        <taxon>Cinara</taxon>
    </lineage>
</organism>
<dbReference type="InterPro" id="IPR029058">
    <property type="entry name" value="AB_hydrolase_fold"/>
</dbReference>
<evidence type="ECO:0000259" key="2">
    <source>
        <dbReference type="Pfam" id="PF12146"/>
    </source>
</evidence>
<dbReference type="EMBL" id="CABPRJ010001434">
    <property type="protein sequence ID" value="VVC36562.1"/>
    <property type="molecule type" value="Genomic_DNA"/>
</dbReference>
<dbReference type="GO" id="GO:0052651">
    <property type="term" value="P:monoacylglycerol catabolic process"/>
    <property type="evidence" value="ECO:0007669"/>
    <property type="project" value="TreeGrafter"/>
</dbReference>
<dbReference type="SUPFAM" id="SSF53474">
    <property type="entry name" value="alpha/beta-Hydrolases"/>
    <property type="match status" value="1"/>
</dbReference>
<dbReference type="InterPro" id="IPR022742">
    <property type="entry name" value="Hydrolase_4"/>
</dbReference>
<keyword evidence="1" id="KW-1133">Transmembrane helix</keyword>
<gene>
    <name evidence="3" type="ORF">CINCED_3A024881</name>
</gene>
<keyword evidence="3" id="KW-0645">Protease</keyword>
<dbReference type="GO" id="GO:0005789">
    <property type="term" value="C:endoplasmic reticulum membrane"/>
    <property type="evidence" value="ECO:0007669"/>
    <property type="project" value="TreeGrafter"/>
</dbReference>
<proteinExistence type="predicted"/>
<feature type="domain" description="Serine aminopeptidase S33" evidence="2">
    <location>
        <begin position="112"/>
        <end position="227"/>
    </location>
</feature>
<dbReference type="Pfam" id="PF12146">
    <property type="entry name" value="Hydrolase_4"/>
    <property type="match status" value="1"/>
</dbReference>
<accession>A0A5E4MW72</accession>
<dbReference type="Gene3D" id="3.40.50.1820">
    <property type="entry name" value="alpha/beta hydrolase"/>
    <property type="match status" value="1"/>
</dbReference>
<keyword evidence="3" id="KW-0378">Hydrolase</keyword>
<dbReference type="GO" id="GO:0047372">
    <property type="term" value="F:monoacylglycerol lipase activity"/>
    <property type="evidence" value="ECO:0007669"/>
    <property type="project" value="TreeGrafter"/>
</dbReference>
<dbReference type="AlphaFoldDB" id="A0A5E4MW72"/>
<protein>
    <submittedName>
        <fullName evidence="3">Serine aminopeptidase, S33,Alpha/Beta hydrolase fold</fullName>
    </submittedName>
</protein>